<evidence type="ECO:0000313" key="2">
    <source>
        <dbReference type="Proteomes" id="UP001059844"/>
    </source>
</evidence>
<dbReference type="SUPFAM" id="SSF52038">
    <property type="entry name" value="Barstar-related"/>
    <property type="match status" value="1"/>
</dbReference>
<proteinExistence type="predicted"/>
<name>A0ABY5IWV6_9FLAO</name>
<evidence type="ECO:0008006" key="3">
    <source>
        <dbReference type="Google" id="ProtNLM"/>
    </source>
</evidence>
<reference evidence="1" key="1">
    <citation type="submission" date="2022-07" db="EMBL/GenBank/DDBJ databases">
        <title>Isolation, identification, and degradation of a PFOSA degrading strain from sewage treatment plant.</title>
        <authorList>
            <person name="Zhang L."/>
            <person name="Huo Y."/>
        </authorList>
    </citation>
    <scope>NUCLEOTIDE SEQUENCE</scope>
    <source>
        <strain evidence="1">C1</strain>
    </source>
</reference>
<dbReference type="InterPro" id="IPR035905">
    <property type="entry name" value="Barstar-like_sf"/>
</dbReference>
<protein>
    <recommendedName>
        <fullName evidence="3">Barstar (barnase inhibitor) domain-containing protein</fullName>
    </recommendedName>
</protein>
<accession>A0ABY5IWV6</accession>
<organism evidence="1 2">
    <name type="scientific">Flavobacterium cerinum</name>
    <dbReference type="NCBI Taxonomy" id="2502784"/>
    <lineage>
        <taxon>Bacteria</taxon>
        <taxon>Pseudomonadati</taxon>
        <taxon>Bacteroidota</taxon>
        <taxon>Flavobacteriia</taxon>
        <taxon>Flavobacteriales</taxon>
        <taxon>Flavobacteriaceae</taxon>
        <taxon>Flavobacterium</taxon>
    </lineage>
</organism>
<dbReference type="RefSeq" id="WP_256552415.1">
    <property type="nucleotide sequence ID" value="NZ_CP101751.1"/>
</dbReference>
<gene>
    <name evidence="1" type="ORF">NOX80_06050</name>
</gene>
<keyword evidence="2" id="KW-1185">Reference proteome</keyword>
<sequence>MKLFVAFNNVEIIEIKIKRDPNAILDYLYVVFNEKDIDIDGVLKKTNTIKFKFKNKHNRVIHYNELVFSTEYTFFEINEDRVELIGLLKNKKNVPSFHQYDIDIFYDWSKGFEYDLIKIHDNEFKRQYLLCCSLWNLGSFRLNCNKNLSIDCSNIKSDYDFYYLLGKTLFGERGYFGMSLDSLEDSIIDFIIDNKNLDLESYTISFLNFEFLEDYLDVNELKFILGKTKINLVW</sequence>
<dbReference type="Proteomes" id="UP001059844">
    <property type="component" value="Chromosome"/>
</dbReference>
<dbReference type="EMBL" id="CP101751">
    <property type="protein sequence ID" value="UUC46760.1"/>
    <property type="molecule type" value="Genomic_DNA"/>
</dbReference>
<evidence type="ECO:0000313" key="1">
    <source>
        <dbReference type="EMBL" id="UUC46760.1"/>
    </source>
</evidence>